<reference evidence="3" key="1">
    <citation type="submission" date="2017-05" db="EMBL/GenBank/DDBJ databases">
        <authorList>
            <person name="Rodrigo-Torres L."/>
            <person name="Arahal R. D."/>
            <person name="Lucena T."/>
        </authorList>
    </citation>
    <scope>NUCLEOTIDE SEQUENCE [LARGE SCALE GENOMIC DNA]</scope>
    <source>
        <strain evidence="3">CECT 8621</strain>
    </source>
</reference>
<feature type="domain" description="DUF1737" evidence="1">
    <location>
        <begin position="13"/>
        <end position="65"/>
    </location>
</feature>
<organism evidence="2 3">
    <name type="scientific">Actibacterium lipolyticum</name>
    <dbReference type="NCBI Taxonomy" id="1524263"/>
    <lineage>
        <taxon>Bacteria</taxon>
        <taxon>Pseudomonadati</taxon>
        <taxon>Pseudomonadota</taxon>
        <taxon>Alphaproteobacteria</taxon>
        <taxon>Rhodobacterales</taxon>
        <taxon>Roseobacteraceae</taxon>
        <taxon>Actibacterium</taxon>
    </lineage>
</organism>
<keyword evidence="3" id="KW-1185">Reference proteome</keyword>
<accession>A0A238JN03</accession>
<dbReference type="Pfam" id="PF08410">
    <property type="entry name" value="DUF1737"/>
    <property type="match status" value="1"/>
</dbReference>
<evidence type="ECO:0000313" key="3">
    <source>
        <dbReference type="Proteomes" id="UP000202922"/>
    </source>
</evidence>
<evidence type="ECO:0000259" key="1">
    <source>
        <dbReference type="Pfam" id="PF08410"/>
    </source>
</evidence>
<proteinExistence type="predicted"/>
<protein>
    <recommendedName>
        <fullName evidence="1">DUF1737 domain-containing protein</fullName>
    </recommendedName>
</protein>
<dbReference type="EMBL" id="FXYE01000001">
    <property type="protein sequence ID" value="SMX31146.1"/>
    <property type="molecule type" value="Genomic_DNA"/>
</dbReference>
<gene>
    <name evidence="2" type="ORF">COL8621_00301</name>
</gene>
<dbReference type="AlphaFoldDB" id="A0A238JN03"/>
<sequence>MDRPVTFSGVIHMQAYRLLTEEDTSAFCHKVTEALSKGWDLYGDPSYAFDAATGKMRCAQAVVKEVEGDYSPDIKLGAL</sequence>
<dbReference type="Proteomes" id="UP000202922">
    <property type="component" value="Unassembled WGS sequence"/>
</dbReference>
<evidence type="ECO:0000313" key="2">
    <source>
        <dbReference type="EMBL" id="SMX31146.1"/>
    </source>
</evidence>
<dbReference type="InterPro" id="IPR013619">
    <property type="entry name" value="DUF1737"/>
</dbReference>
<name>A0A238JN03_9RHOB</name>